<gene>
    <name evidence="2" type="ORF">RM590_35765</name>
</gene>
<reference evidence="3" key="1">
    <citation type="submission" date="2023-07" db="EMBL/GenBank/DDBJ databases">
        <title>30 novel species of actinomycetes from the DSMZ collection.</title>
        <authorList>
            <person name="Nouioui I."/>
        </authorList>
    </citation>
    <scope>NUCLEOTIDE SEQUENCE [LARGE SCALE GENOMIC DNA]</scope>
    <source>
        <strain evidence="3">DSM 44938</strain>
    </source>
</reference>
<organism evidence="2 3">
    <name type="scientific">Streptomyces litchfieldiae</name>
    <dbReference type="NCBI Taxonomy" id="3075543"/>
    <lineage>
        <taxon>Bacteria</taxon>
        <taxon>Bacillati</taxon>
        <taxon>Actinomycetota</taxon>
        <taxon>Actinomycetes</taxon>
        <taxon>Kitasatosporales</taxon>
        <taxon>Streptomycetaceae</taxon>
        <taxon>Streptomyces</taxon>
    </lineage>
</organism>
<dbReference type="PANTHER" id="PTHR45527">
    <property type="entry name" value="NONRIBOSOMAL PEPTIDE SYNTHETASE"/>
    <property type="match status" value="1"/>
</dbReference>
<dbReference type="PANTHER" id="PTHR45527:SF1">
    <property type="entry name" value="FATTY ACID SYNTHASE"/>
    <property type="match status" value="1"/>
</dbReference>
<dbReference type="InterPro" id="IPR001242">
    <property type="entry name" value="Condensation_dom"/>
</dbReference>
<comment type="caution">
    <text evidence="2">The sequence shown here is derived from an EMBL/GenBank/DDBJ whole genome shotgun (WGS) entry which is preliminary data.</text>
</comment>
<name>A0ABU2N1T3_9ACTN</name>
<evidence type="ECO:0000313" key="3">
    <source>
        <dbReference type="Proteomes" id="UP001183246"/>
    </source>
</evidence>
<feature type="domain" description="Condensation" evidence="1">
    <location>
        <begin position="2"/>
        <end position="124"/>
    </location>
</feature>
<dbReference type="Proteomes" id="UP001183246">
    <property type="component" value="Unassembled WGS sequence"/>
</dbReference>
<feature type="non-terminal residue" evidence="2">
    <location>
        <position position="1"/>
    </location>
</feature>
<accession>A0ABU2N1T3</accession>
<evidence type="ECO:0000259" key="1">
    <source>
        <dbReference type="Pfam" id="PF00668"/>
    </source>
</evidence>
<proteinExistence type="predicted"/>
<dbReference type="RefSeq" id="WP_311708979.1">
    <property type="nucleotide sequence ID" value="NZ_JAVREL010000142.1"/>
</dbReference>
<feature type="non-terminal residue" evidence="2">
    <location>
        <position position="136"/>
    </location>
</feature>
<sequence>RLSGRLDRVALERALADVVARHEALRTVYEESDGVLYQVIRDRVEVALTSVPVPGADLAEAVRRAGVEPFDLAADVPWRVSLFEAGPEDHVLVWVLHHIAVDGWSVGVVLRDVGVAYAARVAGRVPVWEVLPVQCA</sequence>
<dbReference type="InterPro" id="IPR023213">
    <property type="entry name" value="CAT-like_dom_sf"/>
</dbReference>
<dbReference type="SUPFAM" id="SSF52777">
    <property type="entry name" value="CoA-dependent acyltransferases"/>
    <property type="match status" value="1"/>
</dbReference>
<dbReference type="Pfam" id="PF00668">
    <property type="entry name" value="Condensation"/>
    <property type="match status" value="1"/>
</dbReference>
<dbReference type="Gene3D" id="3.30.559.10">
    <property type="entry name" value="Chloramphenicol acetyltransferase-like domain"/>
    <property type="match status" value="1"/>
</dbReference>
<dbReference type="EMBL" id="JAVREL010000142">
    <property type="protein sequence ID" value="MDT0347876.1"/>
    <property type="molecule type" value="Genomic_DNA"/>
</dbReference>
<protein>
    <submittedName>
        <fullName evidence="2">Condensation domain-containing protein</fullName>
    </submittedName>
</protein>
<evidence type="ECO:0000313" key="2">
    <source>
        <dbReference type="EMBL" id="MDT0347876.1"/>
    </source>
</evidence>
<keyword evidence="3" id="KW-1185">Reference proteome</keyword>